<dbReference type="AlphaFoldDB" id="A0A1V0TYE6"/>
<dbReference type="KEGG" id="sgv:B1H19_30840"/>
<dbReference type="EMBL" id="CP020569">
    <property type="protein sequence ID" value="ARF58005.1"/>
    <property type="molecule type" value="Genomic_DNA"/>
</dbReference>
<protein>
    <submittedName>
        <fullName evidence="1">Uncharacterized protein</fullName>
    </submittedName>
</protein>
<dbReference type="RefSeq" id="WP_083107984.1">
    <property type="nucleotide sequence ID" value="NZ_CP020569.1"/>
</dbReference>
<dbReference type="Proteomes" id="UP000192726">
    <property type="component" value="Chromosome"/>
</dbReference>
<accession>A0A1V0TYE6</accession>
<evidence type="ECO:0000313" key="2">
    <source>
        <dbReference type="Proteomes" id="UP000192726"/>
    </source>
</evidence>
<reference evidence="1 2" key="1">
    <citation type="submission" date="2017-04" db="EMBL/GenBank/DDBJ databases">
        <title>Complete Genome Sequence of Streptomyces gilvosporeus F607, a Capable Producer of Natamycin.</title>
        <authorList>
            <person name="Zong G."/>
            <person name="Zhong C."/>
            <person name="Fu J."/>
            <person name="Qin R."/>
            <person name="Cao G."/>
        </authorList>
    </citation>
    <scope>NUCLEOTIDE SEQUENCE [LARGE SCALE GENOMIC DNA]</scope>
    <source>
        <strain evidence="1 2">F607</strain>
    </source>
</reference>
<evidence type="ECO:0000313" key="1">
    <source>
        <dbReference type="EMBL" id="ARF58005.1"/>
    </source>
</evidence>
<name>A0A1V0TYE6_9ACTN</name>
<gene>
    <name evidence="1" type="ORF">B1H19_30840</name>
</gene>
<organism evidence="1 2">
    <name type="scientific">Streptomyces gilvosporeus</name>
    <dbReference type="NCBI Taxonomy" id="553510"/>
    <lineage>
        <taxon>Bacteria</taxon>
        <taxon>Bacillati</taxon>
        <taxon>Actinomycetota</taxon>
        <taxon>Actinomycetes</taxon>
        <taxon>Kitasatosporales</taxon>
        <taxon>Streptomycetaceae</taxon>
        <taxon>Streptomyces</taxon>
    </lineage>
</organism>
<keyword evidence="2" id="KW-1185">Reference proteome</keyword>
<dbReference type="STRING" id="553510.B1H19_30840"/>
<proteinExistence type="predicted"/>
<sequence>MLKSKADTIAAATAVLAGLVVFVISSSDAPNTGVRDAGEAVQQMQDGDMITVDGDTFVLEVRN</sequence>